<evidence type="ECO:0000256" key="2">
    <source>
        <dbReference type="ARBA" id="ARBA00010352"/>
    </source>
</evidence>
<dbReference type="GeneID" id="106553369"/>
<dbReference type="Proteomes" id="UP000504617">
    <property type="component" value="Unplaced"/>
</dbReference>
<reference evidence="7" key="1">
    <citation type="submission" date="2025-08" db="UniProtKB">
        <authorList>
            <consortium name="RefSeq"/>
        </authorList>
    </citation>
    <scope>IDENTIFICATION</scope>
    <source>
        <tissue evidence="7">Skeletal muscle</tissue>
    </source>
</reference>
<proteinExistence type="inferred from homology"/>
<gene>
    <name evidence="7" type="primary">LOC106553369</name>
</gene>
<name>A0A6I9YSQ1_9SAUR</name>
<dbReference type="PANTHER" id="PTHR10500:SF7">
    <property type="entry name" value="BETA-MICROSEMINOPROTEIN"/>
    <property type="match status" value="1"/>
</dbReference>
<protein>
    <submittedName>
        <fullName evidence="7">Small serum protein 5-like</fullName>
    </submittedName>
</protein>
<evidence type="ECO:0000256" key="1">
    <source>
        <dbReference type="ARBA" id="ARBA00004613"/>
    </source>
</evidence>
<feature type="signal peptide" evidence="5">
    <location>
        <begin position="1"/>
        <end position="19"/>
    </location>
</feature>
<keyword evidence="5" id="KW-0732">Signal</keyword>
<evidence type="ECO:0000313" key="7">
    <source>
        <dbReference type="RefSeq" id="XP_013927317.1"/>
    </source>
</evidence>
<evidence type="ECO:0000256" key="4">
    <source>
        <dbReference type="ARBA" id="ARBA00023157"/>
    </source>
</evidence>
<dbReference type="InterPro" id="IPR008735">
    <property type="entry name" value="PSP94"/>
</dbReference>
<comment type="subcellular location">
    <subcellularLocation>
        <location evidence="1">Secreted</location>
    </subcellularLocation>
</comment>
<keyword evidence="4" id="KW-1015">Disulfide bond</keyword>
<keyword evidence="3" id="KW-0964">Secreted</keyword>
<dbReference type="AlphaFoldDB" id="A0A6I9YSQ1"/>
<sequence>MKVFFSLILFSLVLATCQGACFLDTFKLEFKDGKPVSSTVCVDVFDQTRHLIGSTWNTANCFRCECDNDGMSCCHRYGGIGLIEGCKTVINPVTCEQEHYRIDDPSQRCGV</sequence>
<accession>A0A6I9YSQ1</accession>
<dbReference type="OrthoDB" id="6076852at2759"/>
<dbReference type="KEGG" id="tsr:106553369"/>
<keyword evidence="6" id="KW-1185">Reference proteome</keyword>
<dbReference type="GO" id="GO:0005576">
    <property type="term" value="C:extracellular region"/>
    <property type="evidence" value="ECO:0007669"/>
    <property type="project" value="UniProtKB-SubCell"/>
</dbReference>
<dbReference type="Gene3D" id="2.60.40.1900">
    <property type="entry name" value="Beta-microseminoprotein (PSP94) domain"/>
    <property type="match status" value="1"/>
</dbReference>
<dbReference type="PANTHER" id="PTHR10500">
    <property type="entry name" value="BETA-MICROSEMINOPROTEIN"/>
    <property type="match status" value="1"/>
</dbReference>
<organism evidence="6 7">
    <name type="scientific">Thamnophis sirtalis</name>
    <dbReference type="NCBI Taxonomy" id="35019"/>
    <lineage>
        <taxon>Eukaryota</taxon>
        <taxon>Metazoa</taxon>
        <taxon>Chordata</taxon>
        <taxon>Craniata</taxon>
        <taxon>Vertebrata</taxon>
        <taxon>Euteleostomi</taxon>
        <taxon>Lepidosauria</taxon>
        <taxon>Squamata</taxon>
        <taxon>Bifurcata</taxon>
        <taxon>Unidentata</taxon>
        <taxon>Episquamata</taxon>
        <taxon>Toxicofera</taxon>
        <taxon>Serpentes</taxon>
        <taxon>Colubroidea</taxon>
        <taxon>Colubridae</taxon>
        <taxon>Natricinae</taxon>
        <taxon>Thamnophis</taxon>
    </lineage>
</organism>
<feature type="chain" id="PRO_5026786112" evidence="5">
    <location>
        <begin position="20"/>
        <end position="111"/>
    </location>
</feature>
<comment type="similarity">
    <text evidence="2">Belongs to the beta-microseminoprotein family.</text>
</comment>
<evidence type="ECO:0000256" key="3">
    <source>
        <dbReference type="ARBA" id="ARBA00022525"/>
    </source>
</evidence>
<evidence type="ECO:0000313" key="6">
    <source>
        <dbReference type="Proteomes" id="UP000504617"/>
    </source>
</evidence>
<evidence type="ECO:0000256" key="5">
    <source>
        <dbReference type="SAM" id="SignalP"/>
    </source>
</evidence>
<dbReference type="Pfam" id="PF05825">
    <property type="entry name" value="PSP94"/>
    <property type="match status" value="1"/>
</dbReference>
<dbReference type="RefSeq" id="XP_013927317.1">
    <property type="nucleotide sequence ID" value="XM_014071842.1"/>
</dbReference>